<proteinExistence type="predicted"/>
<gene>
    <name evidence="4" type="ORF">IV203_024271</name>
</gene>
<feature type="coiled-coil region" evidence="2">
    <location>
        <begin position="449"/>
        <end position="483"/>
    </location>
</feature>
<name>A0A9K3KD27_9STRA</name>
<evidence type="ECO:0000313" key="5">
    <source>
        <dbReference type="Proteomes" id="UP000693970"/>
    </source>
</evidence>
<comment type="caution">
    <text evidence="4">The sequence shown here is derived from an EMBL/GenBank/DDBJ whole genome shotgun (WGS) entry which is preliminary data.</text>
</comment>
<dbReference type="EMBL" id="JAGRRH010000027">
    <property type="protein sequence ID" value="KAG7340728.1"/>
    <property type="molecule type" value="Genomic_DNA"/>
</dbReference>
<feature type="compositionally biased region" description="Basic and acidic residues" evidence="3">
    <location>
        <begin position="411"/>
        <end position="437"/>
    </location>
</feature>
<feature type="region of interest" description="Disordered" evidence="3">
    <location>
        <begin position="411"/>
        <end position="448"/>
    </location>
</feature>
<feature type="coiled-coil region" evidence="2">
    <location>
        <begin position="535"/>
        <end position="1091"/>
    </location>
</feature>
<feature type="coiled-coil region" evidence="2">
    <location>
        <begin position="1124"/>
        <end position="1193"/>
    </location>
</feature>
<keyword evidence="1" id="KW-0677">Repeat</keyword>
<reference evidence="4" key="1">
    <citation type="journal article" date="2021" name="Sci. Rep.">
        <title>Diploid genomic architecture of Nitzschia inconspicua, an elite biomass production diatom.</title>
        <authorList>
            <person name="Oliver A."/>
            <person name="Podell S."/>
            <person name="Pinowska A."/>
            <person name="Traller J.C."/>
            <person name="Smith S.R."/>
            <person name="McClure R."/>
            <person name="Beliaev A."/>
            <person name="Bohutskyi P."/>
            <person name="Hill E.A."/>
            <person name="Rabines A."/>
            <person name="Zheng H."/>
            <person name="Allen L.Z."/>
            <person name="Kuo A."/>
            <person name="Grigoriev I.V."/>
            <person name="Allen A.E."/>
            <person name="Hazlebeck D."/>
            <person name="Allen E.E."/>
        </authorList>
    </citation>
    <scope>NUCLEOTIDE SEQUENCE</scope>
    <source>
        <strain evidence="4">Hildebrandi</strain>
    </source>
</reference>
<evidence type="ECO:0000313" key="4">
    <source>
        <dbReference type="EMBL" id="KAG7340728.1"/>
    </source>
</evidence>
<protein>
    <submittedName>
        <fullName evidence="4">Uncharacterized protein</fullName>
    </submittedName>
</protein>
<evidence type="ECO:0000256" key="3">
    <source>
        <dbReference type="SAM" id="MobiDB-lite"/>
    </source>
</evidence>
<reference evidence="4" key="2">
    <citation type="submission" date="2021-04" db="EMBL/GenBank/DDBJ databases">
        <authorList>
            <person name="Podell S."/>
        </authorList>
    </citation>
    <scope>NUCLEOTIDE SEQUENCE</scope>
    <source>
        <strain evidence="4">Hildebrandi</strain>
    </source>
</reference>
<sequence length="1381" mass="158429">MSFHHINLQKEALRSKLPAAVYNDEEEKMPPTTFVAFPSVSPMLPGGFSSLSPPKMLSTNEEMDEDDNDEHMNALSDVESHYSTKSWWADISEVDSMAASRKSSGMSIASRMGDSDDEMEVEEEKKTNTQEAAVIIATVSGTPKVRNGERRIISNNDDDLMPLHEEQFSAGRGRLQGMREELQSCGDSTVEEGSITSVYDRSSMGSASGSNLKKMSPRQRYRALLKEAELQASQARQELEIVQKQLETLQQRQLTEEDDIKCELVRYQAKEHDLRMELKANEWEYKMVRDRLMDAVQENKSLTATLQRTEAAMAAQEQDHQAEKQSLEEQLRKAELAKATAEAKLDEALEKIDALKKQLHEQETSKAVRFADEENQVIIFRQSDYTSRLAQSENEKAQLASQLEAMRLEMEKMEDSHSSLKSLHNETQSKHHHELSAEKQTTQEARSQVRDLLTSLVEMQRNAERIEKERLNLEKKLEDVHAAGEQASAKLLKREKDFERVEREVIKINNAIASMHQAGSSPTKAIQDIKIENLLYELEKSRFRLEKQAKFIQEERKSLQDTVANATSQYGQISDQLVLMELERKELTQQLDDLKRTVSALREENKRVTYEKAITEKALLEQQALTDTSEKRLQELEVERASLQEELLSLRAEVQRSHSDESNDENICLIGGDNHRARVEELEQEIVEMERHLQMERNELRERVEKSHQLESRLLQIQRQLDNAKQENSRLKETHAEQLKEHMEATKKAEASAEEARMQVEEMKKHRNDAQEELREITNARTSLQQQLQDTMDQLWFAQQEKEQIQTRITALDAALKQAREDAQWNVSTNVFVLQRNSLNLQLQQKETQLQDLQHQVELKEREADKKEEQIKELLAVEAALEEQIGCLMQQLNAALAEAAQAKEKVGLLQNEKESLQASLSEAQLSMQALEATNRQILEEKEKIGAEYDEKISKLQNDHTDMLLQVTNLETDRSTMSRMIKAFEEDKELLHAKLNETSELWVEAKEQFQMKKNELKSAQIDVELHKEENQALKKQLDVANNEISAHVIRLEEATQEVEELKLEIVLLGQRNNALEEEKTELEARMSIVQCDIARLTVERTSMITENKKAIDQASSLVSFANTKAKIAEEESQSLGEKVKSLTKEQSELKSKLAETEELWKDAMDQFRRKQQRIRELEEKLKAAEQHNVNVEGKLSLLRMENGDLTSRLEQTSAAFSKANEEKEAHVLRLQKFTEELQEKLDSQTKKVKKLAKVLKRTLEKQAEPDSVGSTVITRNNPISLEPMEGNRVSRMPIVLKLRHQSKTSGVMETMDVSADYTGPLVGGKPNGQGMLRFESGDLYFGEFQDGEMNGKGSYVRRRPPREEDKCLSRHFASNEFTLPLE</sequence>
<keyword evidence="5" id="KW-1185">Reference proteome</keyword>
<feature type="coiled-coil region" evidence="2">
    <location>
        <begin position="218"/>
        <end position="259"/>
    </location>
</feature>
<accession>A0A9K3KD27</accession>
<dbReference type="SMART" id="SM00698">
    <property type="entry name" value="MORN"/>
    <property type="match status" value="2"/>
</dbReference>
<keyword evidence="2" id="KW-0175">Coiled coil</keyword>
<feature type="coiled-coil region" evidence="2">
    <location>
        <begin position="292"/>
        <end position="365"/>
    </location>
</feature>
<dbReference type="InterPro" id="IPR003409">
    <property type="entry name" value="MORN"/>
</dbReference>
<evidence type="ECO:0000256" key="2">
    <source>
        <dbReference type="SAM" id="Coils"/>
    </source>
</evidence>
<dbReference type="Proteomes" id="UP000693970">
    <property type="component" value="Unassembled WGS sequence"/>
</dbReference>
<organism evidence="4 5">
    <name type="scientific">Nitzschia inconspicua</name>
    <dbReference type="NCBI Taxonomy" id="303405"/>
    <lineage>
        <taxon>Eukaryota</taxon>
        <taxon>Sar</taxon>
        <taxon>Stramenopiles</taxon>
        <taxon>Ochrophyta</taxon>
        <taxon>Bacillariophyta</taxon>
        <taxon>Bacillariophyceae</taxon>
        <taxon>Bacillariophycidae</taxon>
        <taxon>Bacillariales</taxon>
        <taxon>Bacillariaceae</taxon>
        <taxon>Nitzschia</taxon>
    </lineage>
</organism>
<evidence type="ECO:0000256" key="1">
    <source>
        <dbReference type="ARBA" id="ARBA00022737"/>
    </source>
</evidence>